<evidence type="ECO:0000256" key="4">
    <source>
        <dbReference type="ARBA" id="ARBA00022475"/>
    </source>
</evidence>
<evidence type="ECO:0000256" key="11">
    <source>
        <dbReference type="ARBA" id="ARBA00024803"/>
    </source>
</evidence>
<dbReference type="GO" id="GO:0060170">
    <property type="term" value="C:ciliary membrane"/>
    <property type="evidence" value="ECO:0007669"/>
    <property type="project" value="UniProtKB-SubCell"/>
</dbReference>
<keyword evidence="7" id="KW-0969">Cilium</keyword>
<dbReference type="GO" id="GO:0032880">
    <property type="term" value="P:regulation of protein localization"/>
    <property type="evidence" value="ECO:0007669"/>
    <property type="project" value="TreeGrafter"/>
</dbReference>
<gene>
    <name evidence="13" type="primary">TM231</name>
</gene>
<sequence length="360" mass="41969">NNHQILSTSDRCINYYKYIFKYYKIISLTMKFIPLHTKNTAIIYKNSLCSSASIIVLIFIILSVMIPMLLVSLLSPYSGISESRILFEQPRLQFKFQSIFIAETEAQYNASAHPQANRKPVNLVVCSTFPGLNTAAIEHSRNCEGIKYWTDDFDYDGTIDRAHFQQQLDTLPGRMRSFDLAVFFEAKLKHKCPLSPPALLTYHNIIPSAAQFSSGTILLKAELKLKQYIEFTCPFPGRNVKTQFRQVELHSNASHFNLHDYQISSLLEQFKANPAYFQLSEEEIYYRREPGSSLRIQLDLDVLQVPARYHLSVWERLGQFWLYFASFFGISFYIMNKLKDYLFGQHIIRAWEVIPWKKLY</sequence>
<organism evidence="13">
    <name type="scientific">Ceratitis capitata</name>
    <name type="common">Mediterranean fruit fly</name>
    <name type="synonym">Tephritis capitata</name>
    <dbReference type="NCBI Taxonomy" id="7213"/>
    <lineage>
        <taxon>Eukaryota</taxon>
        <taxon>Metazoa</taxon>
        <taxon>Ecdysozoa</taxon>
        <taxon>Arthropoda</taxon>
        <taxon>Hexapoda</taxon>
        <taxon>Insecta</taxon>
        <taxon>Pterygota</taxon>
        <taxon>Neoptera</taxon>
        <taxon>Endopterygota</taxon>
        <taxon>Diptera</taxon>
        <taxon>Brachycera</taxon>
        <taxon>Muscomorpha</taxon>
        <taxon>Tephritoidea</taxon>
        <taxon>Tephritidae</taxon>
        <taxon>Ceratitis</taxon>
        <taxon>Ceratitis</taxon>
    </lineage>
</organism>
<evidence type="ECO:0000256" key="6">
    <source>
        <dbReference type="ARBA" id="ARBA00022989"/>
    </source>
</evidence>
<keyword evidence="10" id="KW-0966">Cell projection</keyword>
<dbReference type="PANTHER" id="PTHR14605">
    <property type="entry name" value="CHST5 PROTEIN"/>
    <property type="match status" value="1"/>
</dbReference>
<comment type="similarity">
    <text evidence="2">Belongs to the TMEM231 family.</text>
</comment>
<keyword evidence="8 12" id="KW-0472">Membrane</keyword>
<dbReference type="OrthoDB" id="426438at2759"/>
<dbReference type="PANTHER" id="PTHR14605:SF1">
    <property type="entry name" value="TRANSMEMBRANE PROTEIN 231"/>
    <property type="match status" value="1"/>
</dbReference>
<feature type="non-terminal residue" evidence="13">
    <location>
        <position position="1"/>
    </location>
</feature>
<evidence type="ECO:0000256" key="10">
    <source>
        <dbReference type="ARBA" id="ARBA00023273"/>
    </source>
</evidence>
<name>W8BTH3_CERCA</name>
<evidence type="ECO:0000256" key="8">
    <source>
        <dbReference type="ARBA" id="ARBA00023136"/>
    </source>
</evidence>
<keyword evidence="4" id="KW-1003">Cell membrane</keyword>
<evidence type="ECO:0000256" key="1">
    <source>
        <dbReference type="ARBA" id="ARBA00004272"/>
    </source>
</evidence>
<protein>
    <recommendedName>
        <fullName evidence="3">Transmembrane protein 231</fullName>
    </recommendedName>
</protein>
<keyword evidence="9" id="KW-0325">Glycoprotein</keyword>
<proteinExistence type="evidence at transcript level"/>
<dbReference type="EMBL" id="GAMC01004068">
    <property type="protein sequence ID" value="JAC02488.1"/>
    <property type="molecule type" value="mRNA"/>
</dbReference>
<keyword evidence="6 12" id="KW-1133">Transmembrane helix</keyword>
<accession>W8BTH3</accession>
<dbReference type="AlphaFoldDB" id="W8BTH3"/>
<keyword evidence="5 12" id="KW-0812">Transmembrane</keyword>
<comment type="function">
    <text evidence="11">Transmembrane component of the tectonic-like complex, a complex localized at the transition zone of primary cilia and acting as a barrier that prevents diffusion of transmembrane proteins between the cilia and plasma membranes. Required for ciliogenesis and sonic hedgehog/SHH signaling.</text>
</comment>
<feature type="transmembrane region" description="Helical" evidence="12">
    <location>
        <begin position="54"/>
        <end position="74"/>
    </location>
</feature>
<evidence type="ECO:0000256" key="9">
    <source>
        <dbReference type="ARBA" id="ARBA00023180"/>
    </source>
</evidence>
<evidence type="ECO:0000256" key="2">
    <source>
        <dbReference type="ARBA" id="ARBA00009082"/>
    </source>
</evidence>
<dbReference type="InterPro" id="IPR019306">
    <property type="entry name" value="TMEM231"/>
</dbReference>
<dbReference type="GO" id="GO:0060271">
    <property type="term" value="P:cilium assembly"/>
    <property type="evidence" value="ECO:0007669"/>
    <property type="project" value="TreeGrafter"/>
</dbReference>
<evidence type="ECO:0000256" key="3">
    <source>
        <dbReference type="ARBA" id="ARBA00015087"/>
    </source>
</evidence>
<dbReference type="GO" id="GO:0035869">
    <property type="term" value="C:ciliary transition zone"/>
    <property type="evidence" value="ECO:0007669"/>
    <property type="project" value="TreeGrafter"/>
</dbReference>
<evidence type="ECO:0000256" key="5">
    <source>
        <dbReference type="ARBA" id="ARBA00022692"/>
    </source>
</evidence>
<evidence type="ECO:0000256" key="7">
    <source>
        <dbReference type="ARBA" id="ARBA00023069"/>
    </source>
</evidence>
<reference evidence="13" key="1">
    <citation type="submission" date="2013-07" db="EMBL/GenBank/DDBJ databases">
        <authorList>
            <person name="Geib S."/>
        </authorList>
    </citation>
    <scope>NUCLEOTIDE SEQUENCE</scope>
</reference>
<feature type="transmembrane region" description="Helical" evidence="12">
    <location>
        <begin position="317"/>
        <end position="335"/>
    </location>
</feature>
<comment type="subcellular location">
    <subcellularLocation>
        <location evidence="1">Cell projection</location>
        <location evidence="1">Cilium membrane</location>
        <topology evidence="1">Multi-pass membrane protein</topology>
    </subcellularLocation>
</comment>
<evidence type="ECO:0000313" key="13">
    <source>
        <dbReference type="EMBL" id="JAC02488.1"/>
    </source>
</evidence>
<evidence type="ECO:0000256" key="12">
    <source>
        <dbReference type="SAM" id="Phobius"/>
    </source>
</evidence>
<dbReference type="Pfam" id="PF10149">
    <property type="entry name" value="TM231"/>
    <property type="match status" value="1"/>
</dbReference>
<reference evidence="13" key="2">
    <citation type="journal article" date="2014" name="BMC Genomics">
        <title>A genomic perspective to assessing quality of mass-reared SIT flies used in Mediterranean fruit fly (Ceratitis capitata) eradication in California.</title>
        <authorList>
            <person name="Calla B."/>
            <person name="Hall B."/>
            <person name="Hou S."/>
            <person name="Geib S.M."/>
        </authorList>
    </citation>
    <scope>NUCLEOTIDE SEQUENCE</scope>
</reference>